<sequence length="132" mass="15110">MHRYSIQLDAQILATIFRWTPSEIAHLGVGDLIKNGYNPTKSPHIDAETYDRLITAEREKWTATLDRLIAESRAVLAYNAENKLTSRADPEWIRFHEERLVRRMQDREGVEGLVWNVATYASPGPSAVKVHP</sequence>
<gene>
    <name evidence="1" type="ORF">BJ508DRAFT_333638</name>
</gene>
<dbReference type="Proteomes" id="UP000275078">
    <property type="component" value="Unassembled WGS sequence"/>
</dbReference>
<evidence type="ECO:0000313" key="1">
    <source>
        <dbReference type="EMBL" id="RPA73868.1"/>
    </source>
</evidence>
<proteinExistence type="predicted"/>
<reference evidence="1 2" key="1">
    <citation type="journal article" date="2018" name="Nat. Ecol. Evol.">
        <title>Pezizomycetes genomes reveal the molecular basis of ectomycorrhizal truffle lifestyle.</title>
        <authorList>
            <person name="Murat C."/>
            <person name="Payen T."/>
            <person name="Noel B."/>
            <person name="Kuo A."/>
            <person name="Morin E."/>
            <person name="Chen J."/>
            <person name="Kohler A."/>
            <person name="Krizsan K."/>
            <person name="Balestrini R."/>
            <person name="Da Silva C."/>
            <person name="Montanini B."/>
            <person name="Hainaut M."/>
            <person name="Levati E."/>
            <person name="Barry K.W."/>
            <person name="Belfiori B."/>
            <person name="Cichocki N."/>
            <person name="Clum A."/>
            <person name="Dockter R.B."/>
            <person name="Fauchery L."/>
            <person name="Guy J."/>
            <person name="Iotti M."/>
            <person name="Le Tacon F."/>
            <person name="Lindquist E.A."/>
            <person name="Lipzen A."/>
            <person name="Malagnac F."/>
            <person name="Mello A."/>
            <person name="Molinier V."/>
            <person name="Miyauchi S."/>
            <person name="Poulain J."/>
            <person name="Riccioni C."/>
            <person name="Rubini A."/>
            <person name="Sitrit Y."/>
            <person name="Splivallo R."/>
            <person name="Traeger S."/>
            <person name="Wang M."/>
            <person name="Zifcakova L."/>
            <person name="Wipf D."/>
            <person name="Zambonelli A."/>
            <person name="Paolocci F."/>
            <person name="Nowrousian M."/>
            <person name="Ottonello S."/>
            <person name="Baldrian P."/>
            <person name="Spatafora J.W."/>
            <person name="Henrissat B."/>
            <person name="Nagy L.G."/>
            <person name="Aury J.M."/>
            <person name="Wincker P."/>
            <person name="Grigoriev I.V."/>
            <person name="Bonfante P."/>
            <person name="Martin F.M."/>
        </authorList>
    </citation>
    <scope>NUCLEOTIDE SEQUENCE [LARGE SCALE GENOMIC DNA]</scope>
    <source>
        <strain evidence="1 2">RN42</strain>
    </source>
</reference>
<protein>
    <submittedName>
        <fullName evidence="1">Uncharacterized protein</fullName>
    </submittedName>
</protein>
<name>A0A3N4HMY5_ASCIM</name>
<organism evidence="1 2">
    <name type="scientific">Ascobolus immersus RN42</name>
    <dbReference type="NCBI Taxonomy" id="1160509"/>
    <lineage>
        <taxon>Eukaryota</taxon>
        <taxon>Fungi</taxon>
        <taxon>Dikarya</taxon>
        <taxon>Ascomycota</taxon>
        <taxon>Pezizomycotina</taxon>
        <taxon>Pezizomycetes</taxon>
        <taxon>Pezizales</taxon>
        <taxon>Ascobolaceae</taxon>
        <taxon>Ascobolus</taxon>
    </lineage>
</organism>
<dbReference type="AlphaFoldDB" id="A0A3N4HMY5"/>
<evidence type="ECO:0000313" key="2">
    <source>
        <dbReference type="Proteomes" id="UP000275078"/>
    </source>
</evidence>
<keyword evidence="2" id="KW-1185">Reference proteome</keyword>
<dbReference type="EMBL" id="ML119808">
    <property type="protein sequence ID" value="RPA73868.1"/>
    <property type="molecule type" value="Genomic_DNA"/>
</dbReference>
<accession>A0A3N4HMY5</accession>